<dbReference type="EMBL" id="VSFF01000004">
    <property type="protein sequence ID" value="TYC16130.1"/>
    <property type="molecule type" value="Genomic_DNA"/>
</dbReference>
<reference evidence="1 2" key="1">
    <citation type="submission" date="2019-08" db="EMBL/GenBank/DDBJ databases">
        <title>Actinomadura sp. nov. CYP1-5 isolated from mountain soil.</title>
        <authorList>
            <person name="Songsumanus A."/>
            <person name="Kuncharoen N."/>
            <person name="Kudo T."/>
            <person name="Yuki M."/>
            <person name="Igarashi Y."/>
            <person name="Tanasupawat S."/>
        </authorList>
    </citation>
    <scope>NUCLEOTIDE SEQUENCE [LARGE SCALE GENOMIC DNA]</scope>
    <source>
        <strain evidence="1 2">GKU157</strain>
    </source>
</reference>
<proteinExistence type="predicted"/>
<evidence type="ECO:0000313" key="1">
    <source>
        <dbReference type="EMBL" id="TYC16130.1"/>
    </source>
</evidence>
<dbReference type="Proteomes" id="UP000322634">
    <property type="component" value="Unassembled WGS sequence"/>
</dbReference>
<gene>
    <name evidence="1" type="ORF">FXF65_10780</name>
</gene>
<dbReference type="OrthoDB" id="4553528at2"/>
<name>A0A5D0UEA8_9ACTN</name>
<sequence>MALRFYDPTGERYGLPTYPYRWAPVGLLTARQLRAQGLRPGGQPIAAQIIWRRGARVAYLYRYDLAKPKRTATPAQQAAIAKALAARRTCSTCGRERWYYIPRSLGECLDCAEQSGGLA</sequence>
<dbReference type="InterPro" id="IPR048142">
    <property type="entry name" value="QRL_CxxC_CxxC"/>
</dbReference>
<dbReference type="AlphaFoldDB" id="A0A5D0UEA8"/>
<organism evidence="1 2">
    <name type="scientific">Actinomadura syzygii</name>
    <dbReference type="NCBI Taxonomy" id="1427538"/>
    <lineage>
        <taxon>Bacteria</taxon>
        <taxon>Bacillati</taxon>
        <taxon>Actinomycetota</taxon>
        <taxon>Actinomycetes</taxon>
        <taxon>Streptosporangiales</taxon>
        <taxon>Thermomonosporaceae</taxon>
        <taxon>Actinomadura</taxon>
    </lineage>
</organism>
<accession>A0A5D0UEA8</accession>
<evidence type="ECO:0000313" key="2">
    <source>
        <dbReference type="Proteomes" id="UP000322634"/>
    </source>
</evidence>
<dbReference type="NCBIfam" id="NF041638">
    <property type="entry name" value="QRL_CxxC_CxxC"/>
    <property type="match status" value="1"/>
</dbReference>
<keyword evidence="2" id="KW-1185">Reference proteome</keyword>
<protein>
    <submittedName>
        <fullName evidence="1">Uncharacterized protein</fullName>
    </submittedName>
</protein>
<comment type="caution">
    <text evidence="1">The sequence shown here is derived from an EMBL/GenBank/DDBJ whole genome shotgun (WGS) entry which is preliminary data.</text>
</comment>